<evidence type="ECO:0000313" key="3">
    <source>
        <dbReference type="Proteomes" id="UP000199412"/>
    </source>
</evidence>
<organism evidence="2 3">
    <name type="scientific">Rhodospira trueperi</name>
    <dbReference type="NCBI Taxonomy" id="69960"/>
    <lineage>
        <taxon>Bacteria</taxon>
        <taxon>Pseudomonadati</taxon>
        <taxon>Pseudomonadota</taxon>
        <taxon>Alphaproteobacteria</taxon>
        <taxon>Rhodospirillales</taxon>
        <taxon>Rhodospirillaceae</taxon>
        <taxon>Rhodospira</taxon>
    </lineage>
</organism>
<dbReference type="Pfam" id="PF04977">
    <property type="entry name" value="DivIC"/>
    <property type="match status" value="1"/>
</dbReference>
<dbReference type="AlphaFoldDB" id="A0A1G7F1C5"/>
<dbReference type="EMBL" id="FNAP01000010">
    <property type="protein sequence ID" value="SDE69753.1"/>
    <property type="molecule type" value="Genomic_DNA"/>
</dbReference>
<evidence type="ECO:0000256" key="1">
    <source>
        <dbReference type="SAM" id="Phobius"/>
    </source>
</evidence>
<dbReference type="STRING" id="69960.SAMN05421720_11073"/>
<dbReference type="Proteomes" id="UP000199412">
    <property type="component" value="Unassembled WGS sequence"/>
</dbReference>
<gene>
    <name evidence="2" type="ORF">SAMN05421720_11073</name>
</gene>
<sequence>MIGSRFMSEESVRHHRVRSVIVPLLLLATVAYFSYHAVNGERGLLAWWQVRQDIQIARADQAALEAERAWLEHRVGLLYDHQLRPDMLDERARDMLNLIGPDEVIVLPPEG</sequence>
<evidence type="ECO:0000313" key="2">
    <source>
        <dbReference type="EMBL" id="SDE69753.1"/>
    </source>
</evidence>
<dbReference type="InterPro" id="IPR007060">
    <property type="entry name" value="FtsL/DivIC"/>
</dbReference>
<keyword evidence="1" id="KW-0472">Membrane</keyword>
<keyword evidence="3" id="KW-1185">Reference proteome</keyword>
<dbReference type="GO" id="GO:0051301">
    <property type="term" value="P:cell division"/>
    <property type="evidence" value="ECO:0007669"/>
    <property type="project" value="UniProtKB-KW"/>
</dbReference>
<keyword evidence="2" id="KW-0132">Cell division</keyword>
<protein>
    <submittedName>
        <fullName evidence="2">Cell division protein FtsB</fullName>
    </submittedName>
</protein>
<name>A0A1G7F1C5_9PROT</name>
<keyword evidence="2" id="KW-0131">Cell cycle</keyword>
<keyword evidence="1" id="KW-0812">Transmembrane</keyword>
<accession>A0A1G7F1C5</accession>
<reference evidence="2 3" key="1">
    <citation type="submission" date="2016-10" db="EMBL/GenBank/DDBJ databases">
        <authorList>
            <person name="de Groot N.N."/>
        </authorList>
    </citation>
    <scope>NUCLEOTIDE SEQUENCE [LARGE SCALE GENOMIC DNA]</scope>
    <source>
        <strain evidence="2 3">ATCC 700224</strain>
    </source>
</reference>
<feature type="transmembrane region" description="Helical" evidence="1">
    <location>
        <begin position="20"/>
        <end position="38"/>
    </location>
</feature>
<proteinExistence type="predicted"/>
<keyword evidence="1" id="KW-1133">Transmembrane helix</keyword>